<evidence type="ECO:0000313" key="18">
    <source>
        <dbReference type="Proteomes" id="UP000386466"/>
    </source>
</evidence>
<keyword evidence="9" id="KW-0999">Mitochondrion inner membrane</keyword>
<evidence type="ECO:0000256" key="7">
    <source>
        <dbReference type="ARBA" id="ARBA00022660"/>
    </source>
</evidence>
<comment type="subcellular location">
    <subcellularLocation>
        <location evidence="2">Mitochondrion inner membrane</location>
        <topology evidence="2">Single-pass membrane protein</topology>
        <orientation evidence="2">Matrix side</orientation>
    </subcellularLocation>
</comment>
<dbReference type="Proteomes" id="UP000386466">
    <property type="component" value="Unassembled WGS sequence"/>
</dbReference>
<sequence length="72" mass="8362">MAPGDYPSLLSVVKLYYDTSARSKFYVREPAHDGPDWLKVGLTLGTSVFLWIYLIKQHNEDVLEYKRRNGLE</sequence>
<evidence type="ECO:0000256" key="2">
    <source>
        <dbReference type="ARBA" id="ARBA00004298"/>
    </source>
</evidence>
<evidence type="ECO:0000313" key="17">
    <source>
        <dbReference type="EMBL" id="VFV34955.1"/>
    </source>
</evidence>
<evidence type="ECO:0000256" key="9">
    <source>
        <dbReference type="ARBA" id="ARBA00022792"/>
    </source>
</evidence>
<comment type="function">
    <text evidence="1">Accessory subunit of the mitochondrial membrane respiratory chain NADH dehydrogenase (Complex I), that is believed not to be involved in catalysis. Complex I functions in the transfer of electrons from NADH to the respiratory chain. The immediate electron acceptor for the enzyme is believed to be ubiquinone.</text>
</comment>
<keyword evidence="18" id="KW-1185">Reference proteome</keyword>
<evidence type="ECO:0000256" key="10">
    <source>
        <dbReference type="ARBA" id="ARBA00022946"/>
    </source>
</evidence>
<evidence type="ECO:0000256" key="12">
    <source>
        <dbReference type="ARBA" id="ARBA00022989"/>
    </source>
</evidence>
<evidence type="ECO:0000256" key="1">
    <source>
        <dbReference type="ARBA" id="ARBA00003195"/>
    </source>
</evidence>
<dbReference type="AlphaFoldDB" id="A0A485NN61"/>
<keyword evidence="10" id="KW-0809">Transit peptide</keyword>
<dbReference type="EMBL" id="CAAGRJ010020542">
    <property type="protein sequence ID" value="VFV34955.1"/>
    <property type="molecule type" value="Genomic_DNA"/>
</dbReference>
<gene>
    <name evidence="17" type="ORF">LYPA_23C003736</name>
</gene>
<keyword evidence="6" id="KW-0813">Transport</keyword>
<evidence type="ECO:0000256" key="15">
    <source>
        <dbReference type="ARBA" id="ARBA00030166"/>
    </source>
</evidence>
<evidence type="ECO:0000256" key="11">
    <source>
        <dbReference type="ARBA" id="ARBA00022982"/>
    </source>
</evidence>
<dbReference type="PANTHER" id="PTHR17097:SF0">
    <property type="entry name" value="NADH DEHYDROGENASE [UBIQUINONE] 1 SUBUNIT C1, MITOCHONDRIAL"/>
    <property type="match status" value="1"/>
</dbReference>
<evidence type="ECO:0000256" key="13">
    <source>
        <dbReference type="ARBA" id="ARBA00023128"/>
    </source>
</evidence>
<comment type="similarity">
    <text evidence="3">Belongs to the complex I NDUFC1 subunit family.</text>
</comment>
<keyword evidence="13" id="KW-0496">Mitochondrion</keyword>
<reference evidence="17 18" key="1">
    <citation type="submission" date="2019-01" db="EMBL/GenBank/DDBJ databases">
        <authorList>
            <person name="Alioto T."/>
            <person name="Alioto T."/>
        </authorList>
    </citation>
    <scope>NUCLEOTIDE SEQUENCE [LARGE SCALE GENOMIC DNA]</scope>
</reference>
<keyword evidence="11" id="KW-0249">Electron transport</keyword>
<dbReference type="GO" id="GO:0005743">
    <property type="term" value="C:mitochondrial inner membrane"/>
    <property type="evidence" value="ECO:0007669"/>
    <property type="project" value="UniProtKB-SubCell"/>
</dbReference>
<evidence type="ECO:0000256" key="14">
    <source>
        <dbReference type="ARBA" id="ARBA00023136"/>
    </source>
</evidence>
<dbReference type="Pfam" id="PF15088">
    <property type="entry name" value="NADH_dh_m_C1"/>
    <property type="match status" value="1"/>
</dbReference>
<dbReference type="GO" id="GO:0045271">
    <property type="term" value="C:respiratory chain complex I"/>
    <property type="evidence" value="ECO:0007669"/>
    <property type="project" value="InterPro"/>
</dbReference>
<evidence type="ECO:0000256" key="16">
    <source>
        <dbReference type="ARBA" id="ARBA00032841"/>
    </source>
</evidence>
<keyword evidence="7" id="KW-0679">Respiratory chain</keyword>
<proteinExistence type="inferred from homology"/>
<dbReference type="InterPro" id="IPR026192">
    <property type="entry name" value="NDUFC1"/>
</dbReference>
<evidence type="ECO:0000256" key="5">
    <source>
        <dbReference type="ARBA" id="ARBA00016767"/>
    </source>
</evidence>
<keyword evidence="12" id="KW-1133">Transmembrane helix</keyword>
<evidence type="ECO:0000256" key="6">
    <source>
        <dbReference type="ARBA" id="ARBA00022448"/>
    </source>
</evidence>
<evidence type="ECO:0000256" key="4">
    <source>
        <dbReference type="ARBA" id="ARBA00011533"/>
    </source>
</evidence>
<comment type="subunit">
    <text evidence="4">Complex I is composed of 45 different subunits.</text>
</comment>
<accession>A0A485NN61</accession>
<keyword evidence="14" id="KW-0472">Membrane</keyword>
<evidence type="ECO:0000256" key="8">
    <source>
        <dbReference type="ARBA" id="ARBA00022692"/>
    </source>
</evidence>
<keyword evidence="8" id="KW-0812">Transmembrane</keyword>
<protein>
    <recommendedName>
        <fullName evidence="5">NADH dehydrogenase [ubiquinone] 1 subunit C1, mitochondrial</fullName>
    </recommendedName>
    <alternativeName>
        <fullName evidence="15">Complex I-KFYI</fullName>
    </alternativeName>
    <alternativeName>
        <fullName evidence="16">NADH-ubiquinone oxidoreductase KFYI subunit</fullName>
    </alternativeName>
</protein>
<dbReference type="PANTHER" id="PTHR17097">
    <property type="entry name" value="NADH-UBIQUINONE OXIDOREDUCTASE KFYI SUBUNIT"/>
    <property type="match status" value="1"/>
</dbReference>
<evidence type="ECO:0000256" key="3">
    <source>
        <dbReference type="ARBA" id="ARBA00008713"/>
    </source>
</evidence>
<organism evidence="17 18">
    <name type="scientific">Lynx pardinus</name>
    <name type="common">Iberian lynx</name>
    <name type="synonym">Felis pardina</name>
    <dbReference type="NCBI Taxonomy" id="191816"/>
    <lineage>
        <taxon>Eukaryota</taxon>
        <taxon>Metazoa</taxon>
        <taxon>Chordata</taxon>
        <taxon>Craniata</taxon>
        <taxon>Vertebrata</taxon>
        <taxon>Euteleostomi</taxon>
        <taxon>Mammalia</taxon>
        <taxon>Eutheria</taxon>
        <taxon>Laurasiatheria</taxon>
        <taxon>Carnivora</taxon>
        <taxon>Feliformia</taxon>
        <taxon>Felidae</taxon>
        <taxon>Felinae</taxon>
        <taxon>Lynx</taxon>
    </lineage>
</organism>
<name>A0A485NN61_LYNPA</name>